<dbReference type="Proteomes" id="UP001159075">
    <property type="component" value="Unassembled WGS sequence"/>
</dbReference>
<keyword evidence="2" id="KW-1185">Reference proteome</keyword>
<gene>
    <name evidence="1" type="ORF">ODY93_13295</name>
</gene>
<comment type="caution">
    <text evidence="1">The sequence shown here is derived from an EMBL/GenBank/DDBJ whole genome shotgun (WGS) entry which is preliminary data.</text>
</comment>
<evidence type="ECO:0000313" key="1">
    <source>
        <dbReference type="EMBL" id="MDI5832548.1"/>
    </source>
</evidence>
<dbReference type="EMBL" id="JAOTLW010000013">
    <property type="protein sequence ID" value="MDI5832548.1"/>
    <property type="molecule type" value="Genomic_DNA"/>
</dbReference>
<name>A0ABT6UEU2_9GAMM</name>
<proteinExistence type="predicted"/>
<protein>
    <submittedName>
        <fullName evidence="1">Uncharacterized protein</fullName>
    </submittedName>
</protein>
<evidence type="ECO:0000313" key="2">
    <source>
        <dbReference type="Proteomes" id="UP001159075"/>
    </source>
</evidence>
<organism evidence="1 2">
    <name type="scientific">Shewanella xiamenensis</name>
    <dbReference type="NCBI Taxonomy" id="332186"/>
    <lineage>
        <taxon>Bacteria</taxon>
        <taxon>Pseudomonadati</taxon>
        <taxon>Pseudomonadota</taxon>
        <taxon>Gammaproteobacteria</taxon>
        <taxon>Alteromonadales</taxon>
        <taxon>Shewanellaceae</taxon>
        <taxon>Shewanella</taxon>
    </lineage>
</organism>
<dbReference type="RefSeq" id="WP_282679515.1">
    <property type="nucleotide sequence ID" value="NZ_CP106875.1"/>
</dbReference>
<accession>A0ABT6UEU2</accession>
<sequence length="164" mass="18741">MTKQYPLKVENVGDDTYQVMSKGHHEPLEFMLAVRSAGYDWPLGHPEHVYFKAFPNGRGETSYSYTSKETSGAFPATITEEAYADERFADMIQWNGKNLQDLIEFTGKSERFNEWFPTWDDYVAHVASEGNIFKLIKPEGSELAKVGDWIYKDANGLNRVLCVN</sequence>
<reference evidence="1 2" key="1">
    <citation type="submission" date="2022-09" db="EMBL/GenBank/DDBJ databases">
        <title>The outer-membrane cytochrome OmcA is essential for infection of Shewanella oneidensis by a zebrafish-associated bacteriophage.</title>
        <authorList>
            <person name="Grenfell A.W."/>
            <person name="Intile P."/>
            <person name="Mcfarlane J."/>
            <person name="Leung D."/>
            <person name="Abdalla K."/>
            <person name="Wold M."/>
            <person name="Kees E."/>
            <person name="Gralnick J."/>
        </authorList>
    </citation>
    <scope>NUCLEOTIDE SEQUENCE [LARGE SCALE GENOMIC DNA]</scope>
    <source>
        <strain evidence="1 2">NF-5</strain>
    </source>
</reference>